<dbReference type="SUPFAM" id="SSF101478">
    <property type="entry name" value="ADP-ribosylglycohydrolase"/>
    <property type="match status" value="1"/>
</dbReference>
<proteinExistence type="predicted"/>
<keyword evidence="1" id="KW-0460">Magnesium</keyword>
<dbReference type="InterPro" id="IPR005502">
    <property type="entry name" value="Ribosyl_crysJ1"/>
</dbReference>
<dbReference type="Proteomes" id="UP000239907">
    <property type="component" value="Unassembled WGS sequence"/>
</dbReference>
<sequence>MIHHPNLLKAALVADSLNLGPHWVYNQSALARKFADGVFTLAAPATKYHPGKTAGDFTHYGDVLTLILNTHALSGKWSHSLYKHTWLEFWNNTESYVDGATQQTIDHLNSPETSPASVANDSAGAALALSLIAFLDTADQAASIAAVRQHVKFSHSDPETVDSAEYFARVTLLLLNGSSLSEALEFAAQHNYAHLDASAYLEKAKAALDSTEHLKVAANFGLTCQHPEAFPLTLFYLLRNPTDLSQALNENALAGGDNAARAIIIAIILTAANGWSEELTPLWTQLNVHQKLEAQLAKL</sequence>
<feature type="binding site" evidence="1">
    <location>
        <position position="257"/>
    </location>
    <ligand>
        <name>Mg(2+)</name>
        <dbReference type="ChEBI" id="CHEBI:18420"/>
        <label>1</label>
    </ligand>
</feature>
<comment type="cofactor">
    <cofactor evidence="1">
        <name>Mg(2+)</name>
        <dbReference type="ChEBI" id="CHEBI:18420"/>
    </cofactor>
    <text evidence="1">Binds 2 magnesium ions per subunit.</text>
</comment>
<dbReference type="Pfam" id="PF03747">
    <property type="entry name" value="ADP_ribosyl_GH"/>
    <property type="match status" value="1"/>
</dbReference>
<dbReference type="RefSeq" id="WP_105043675.1">
    <property type="nucleotide sequence ID" value="NZ_MQWA01000001.1"/>
</dbReference>
<evidence type="ECO:0000256" key="1">
    <source>
        <dbReference type="PIRSR" id="PIRSR605502-1"/>
    </source>
</evidence>
<name>A0A2S7U4T4_9BACT</name>
<evidence type="ECO:0000313" key="3">
    <source>
        <dbReference type="Proteomes" id="UP000239907"/>
    </source>
</evidence>
<dbReference type="OrthoDB" id="9798107at2"/>
<gene>
    <name evidence="2" type="ORF">BSZ32_12235</name>
</gene>
<evidence type="ECO:0000313" key="2">
    <source>
        <dbReference type="EMBL" id="PQJ29183.1"/>
    </source>
</evidence>
<accession>A0A2S7U4T4</accession>
<protein>
    <recommendedName>
        <fullName evidence="4">ADP-ribosylglycohydrolase</fullName>
    </recommendedName>
</protein>
<dbReference type="AlphaFoldDB" id="A0A2S7U4T4"/>
<organism evidence="2 3">
    <name type="scientific">Rubritalea profundi</name>
    <dbReference type="NCBI Taxonomy" id="1658618"/>
    <lineage>
        <taxon>Bacteria</taxon>
        <taxon>Pseudomonadati</taxon>
        <taxon>Verrucomicrobiota</taxon>
        <taxon>Verrucomicrobiia</taxon>
        <taxon>Verrucomicrobiales</taxon>
        <taxon>Rubritaleaceae</taxon>
        <taxon>Rubritalea</taxon>
    </lineage>
</organism>
<dbReference type="GO" id="GO:0046872">
    <property type="term" value="F:metal ion binding"/>
    <property type="evidence" value="ECO:0007669"/>
    <property type="project" value="UniProtKB-KW"/>
</dbReference>
<evidence type="ECO:0008006" key="4">
    <source>
        <dbReference type="Google" id="ProtNLM"/>
    </source>
</evidence>
<keyword evidence="3" id="KW-1185">Reference proteome</keyword>
<dbReference type="EMBL" id="MQWA01000001">
    <property type="protein sequence ID" value="PQJ29183.1"/>
    <property type="molecule type" value="Genomic_DNA"/>
</dbReference>
<dbReference type="InterPro" id="IPR036705">
    <property type="entry name" value="Ribosyl_crysJ1_sf"/>
</dbReference>
<dbReference type="Gene3D" id="1.10.4080.10">
    <property type="entry name" value="ADP-ribosylation/Crystallin J1"/>
    <property type="match status" value="1"/>
</dbReference>
<reference evidence="2 3" key="1">
    <citation type="submission" date="2016-12" db="EMBL/GenBank/DDBJ databases">
        <title>Study of bacterial adaptation to deep sea.</title>
        <authorList>
            <person name="Song J."/>
            <person name="Yoshizawa S."/>
            <person name="Kogure K."/>
        </authorList>
    </citation>
    <scope>NUCLEOTIDE SEQUENCE [LARGE SCALE GENOMIC DNA]</scope>
    <source>
        <strain evidence="2 3">SAORIC-165</strain>
    </source>
</reference>
<comment type="caution">
    <text evidence="2">The sequence shown here is derived from an EMBL/GenBank/DDBJ whole genome shotgun (WGS) entry which is preliminary data.</text>
</comment>
<keyword evidence="1" id="KW-0479">Metal-binding</keyword>